<evidence type="ECO:0000259" key="2">
    <source>
        <dbReference type="PROSITE" id="PS50937"/>
    </source>
</evidence>
<accession>A0A364K1P9</accession>
<sequence length="239" mass="27724">MVLRPKKMAEKFKMSASTIRNYEANGLIPPADRSANGYRIYTEQHEAYLACIQAMAPAFGMEITTEVLHCLQRGELDKALWIVKEREVSLYQEKARVEKLIKELEAYADGSQTHDLKQRFNINEVSIRTGVPKSAIRYWEKVSLITAERDPANDYRQYSEAHLFKIRLIQVLQSFVYSEDTVSLKKSIAAIDDHNIEHVMKLAEKILIYLNNTNRSQLKALYYLYKLIRLTDESLTRDS</sequence>
<dbReference type="EMBL" id="QJKK01000011">
    <property type="protein sequence ID" value="RAL21952.1"/>
    <property type="molecule type" value="Genomic_DNA"/>
</dbReference>
<dbReference type="InterPro" id="IPR000551">
    <property type="entry name" value="MerR-type_HTH_dom"/>
</dbReference>
<dbReference type="PANTHER" id="PTHR30204">
    <property type="entry name" value="REDOX-CYCLING DRUG-SENSING TRANSCRIPTIONAL ACTIVATOR SOXR"/>
    <property type="match status" value="1"/>
</dbReference>
<evidence type="ECO:0000313" key="4">
    <source>
        <dbReference type="Proteomes" id="UP000251213"/>
    </source>
</evidence>
<reference evidence="3 4" key="1">
    <citation type="submission" date="2018-06" db="EMBL/GenBank/DDBJ databases">
        <title>Thermoflavimicrobium daqus sp. nov., a thermophilic microbe isolated from Moutai-flavour Daqu.</title>
        <authorList>
            <person name="Wang X."/>
            <person name="Zhou H."/>
        </authorList>
    </citation>
    <scope>NUCLEOTIDE SEQUENCE [LARGE SCALE GENOMIC DNA]</scope>
    <source>
        <strain evidence="3 4">FBKL4.011</strain>
    </source>
</reference>
<protein>
    <submittedName>
        <fullName evidence="3">MerR family transcriptional regulator</fullName>
    </submittedName>
</protein>
<dbReference type="RefSeq" id="WP_113659994.1">
    <property type="nucleotide sequence ID" value="NZ_KZ845673.1"/>
</dbReference>
<evidence type="ECO:0000313" key="3">
    <source>
        <dbReference type="EMBL" id="RAL21952.1"/>
    </source>
</evidence>
<evidence type="ECO:0000256" key="1">
    <source>
        <dbReference type="ARBA" id="ARBA00023125"/>
    </source>
</evidence>
<organism evidence="3 4">
    <name type="scientific">Thermoflavimicrobium daqui</name>
    <dbReference type="NCBI Taxonomy" id="2137476"/>
    <lineage>
        <taxon>Bacteria</taxon>
        <taxon>Bacillati</taxon>
        <taxon>Bacillota</taxon>
        <taxon>Bacilli</taxon>
        <taxon>Bacillales</taxon>
        <taxon>Thermoactinomycetaceae</taxon>
        <taxon>Thermoflavimicrobium</taxon>
    </lineage>
</organism>
<feature type="domain" description="HTH merR-type" evidence="2">
    <location>
        <begin position="2"/>
        <end position="55"/>
    </location>
</feature>
<dbReference type="OrthoDB" id="122388at2"/>
<dbReference type="Pfam" id="PF00376">
    <property type="entry name" value="MerR"/>
    <property type="match status" value="1"/>
</dbReference>
<keyword evidence="4" id="KW-1185">Reference proteome</keyword>
<name>A0A364K1P9_9BACL</name>
<dbReference type="GO" id="GO:0003677">
    <property type="term" value="F:DNA binding"/>
    <property type="evidence" value="ECO:0007669"/>
    <property type="project" value="UniProtKB-KW"/>
</dbReference>
<keyword evidence="1" id="KW-0238">DNA-binding</keyword>
<dbReference type="Gene3D" id="1.10.1660.10">
    <property type="match status" value="2"/>
</dbReference>
<dbReference type="GO" id="GO:0003700">
    <property type="term" value="F:DNA-binding transcription factor activity"/>
    <property type="evidence" value="ECO:0007669"/>
    <property type="project" value="InterPro"/>
</dbReference>
<comment type="caution">
    <text evidence="3">The sequence shown here is derived from an EMBL/GenBank/DDBJ whole genome shotgun (WGS) entry which is preliminary data.</text>
</comment>
<proteinExistence type="predicted"/>
<dbReference type="InterPro" id="IPR009061">
    <property type="entry name" value="DNA-bd_dom_put_sf"/>
</dbReference>
<feature type="domain" description="HTH merR-type" evidence="2">
    <location>
        <begin position="119"/>
        <end position="173"/>
    </location>
</feature>
<dbReference type="PROSITE" id="PS50937">
    <property type="entry name" value="HTH_MERR_2"/>
    <property type="match status" value="2"/>
</dbReference>
<dbReference type="Pfam" id="PF13411">
    <property type="entry name" value="MerR_1"/>
    <property type="match status" value="1"/>
</dbReference>
<dbReference type="AlphaFoldDB" id="A0A364K1P9"/>
<dbReference type="PANTHER" id="PTHR30204:SF93">
    <property type="entry name" value="HTH MERR-TYPE DOMAIN-CONTAINING PROTEIN"/>
    <property type="match status" value="1"/>
</dbReference>
<gene>
    <name evidence="3" type="ORF">DL897_15305</name>
</gene>
<reference evidence="3 4" key="2">
    <citation type="submission" date="2018-06" db="EMBL/GenBank/DDBJ databases">
        <authorList>
            <person name="Zhirakovskaya E."/>
        </authorList>
    </citation>
    <scope>NUCLEOTIDE SEQUENCE [LARGE SCALE GENOMIC DNA]</scope>
    <source>
        <strain evidence="3 4">FBKL4.011</strain>
    </source>
</reference>
<dbReference type="SUPFAM" id="SSF46955">
    <property type="entry name" value="Putative DNA-binding domain"/>
    <property type="match status" value="2"/>
</dbReference>
<dbReference type="InterPro" id="IPR047057">
    <property type="entry name" value="MerR_fam"/>
</dbReference>
<dbReference type="SMART" id="SM00422">
    <property type="entry name" value="HTH_MERR"/>
    <property type="match status" value="2"/>
</dbReference>
<dbReference type="Proteomes" id="UP000251213">
    <property type="component" value="Unassembled WGS sequence"/>
</dbReference>